<dbReference type="GO" id="GO:0003690">
    <property type="term" value="F:double-stranded DNA binding"/>
    <property type="evidence" value="ECO:0007669"/>
    <property type="project" value="TreeGrafter"/>
</dbReference>
<dbReference type="InParanoid" id="G5AAX8"/>
<dbReference type="Gene3D" id="2.170.270.10">
    <property type="entry name" value="SET domain"/>
    <property type="match status" value="1"/>
</dbReference>
<reference evidence="2 3" key="1">
    <citation type="journal article" date="2006" name="Science">
        <title>Phytophthora genome sequences uncover evolutionary origins and mechanisms of pathogenesis.</title>
        <authorList>
            <person name="Tyler B.M."/>
            <person name="Tripathy S."/>
            <person name="Zhang X."/>
            <person name="Dehal P."/>
            <person name="Jiang R.H."/>
            <person name="Aerts A."/>
            <person name="Arredondo F.D."/>
            <person name="Baxter L."/>
            <person name="Bensasson D."/>
            <person name="Beynon J.L."/>
            <person name="Chapman J."/>
            <person name="Damasceno C.M."/>
            <person name="Dorrance A.E."/>
            <person name="Dou D."/>
            <person name="Dickerman A.W."/>
            <person name="Dubchak I.L."/>
            <person name="Garbelotto M."/>
            <person name="Gijzen M."/>
            <person name="Gordon S.G."/>
            <person name="Govers F."/>
            <person name="Grunwald N.J."/>
            <person name="Huang W."/>
            <person name="Ivors K.L."/>
            <person name="Jones R.W."/>
            <person name="Kamoun S."/>
            <person name="Krampis K."/>
            <person name="Lamour K.H."/>
            <person name="Lee M.K."/>
            <person name="McDonald W.H."/>
            <person name="Medina M."/>
            <person name="Meijer H.J."/>
            <person name="Nordberg E.K."/>
            <person name="Maclean D.J."/>
            <person name="Ospina-Giraldo M.D."/>
            <person name="Morris P.F."/>
            <person name="Phuntumart V."/>
            <person name="Putnam N.H."/>
            <person name="Rash S."/>
            <person name="Rose J.K."/>
            <person name="Sakihama Y."/>
            <person name="Salamov A.A."/>
            <person name="Savidor A."/>
            <person name="Scheuring C.F."/>
            <person name="Smith B.M."/>
            <person name="Sobral B.W."/>
            <person name="Terry A."/>
            <person name="Torto-Alalibo T.A."/>
            <person name="Win J."/>
            <person name="Xu Z."/>
            <person name="Zhang H."/>
            <person name="Grigoriev I.V."/>
            <person name="Rokhsar D.S."/>
            <person name="Boore J.L."/>
        </authorList>
    </citation>
    <scope>NUCLEOTIDE SEQUENCE [LARGE SCALE GENOMIC DNA]</scope>
    <source>
        <strain evidence="2 3">P6497</strain>
    </source>
</reference>
<proteinExistence type="predicted"/>
<dbReference type="EMBL" id="JH159162">
    <property type="protein sequence ID" value="EGZ07757.1"/>
    <property type="molecule type" value="Genomic_DNA"/>
</dbReference>
<dbReference type="GeneID" id="20661362"/>
<protein>
    <recommendedName>
        <fullName evidence="1">SET domain-containing protein</fullName>
    </recommendedName>
</protein>
<dbReference type="RefSeq" id="XP_009537323.1">
    <property type="nucleotide sequence ID" value="XM_009539028.1"/>
</dbReference>
<gene>
    <name evidence="2" type="ORF">PHYSODRAFT_529417</name>
</gene>
<dbReference type="Pfam" id="PF00856">
    <property type="entry name" value="SET"/>
    <property type="match status" value="1"/>
</dbReference>
<dbReference type="SMR" id="G5AAX8"/>
<dbReference type="InterPro" id="IPR051357">
    <property type="entry name" value="H3K9_HMTase_SUVAR3-9"/>
</dbReference>
<dbReference type="STRING" id="1094619.G5AAX8"/>
<dbReference type="Proteomes" id="UP000002640">
    <property type="component" value="Unassembled WGS sequence"/>
</dbReference>
<feature type="domain" description="SET" evidence="1">
    <location>
        <begin position="22"/>
        <end position="138"/>
    </location>
</feature>
<evidence type="ECO:0000313" key="2">
    <source>
        <dbReference type="EMBL" id="EGZ07757.1"/>
    </source>
</evidence>
<name>G5AAX8_PHYSP</name>
<dbReference type="PANTHER" id="PTHR45660">
    <property type="entry name" value="HISTONE-LYSINE N-METHYLTRANSFERASE SETMAR"/>
    <property type="match status" value="1"/>
</dbReference>
<dbReference type="GO" id="GO:0042054">
    <property type="term" value="F:histone methyltransferase activity"/>
    <property type="evidence" value="ECO:0007669"/>
    <property type="project" value="TreeGrafter"/>
</dbReference>
<dbReference type="SUPFAM" id="SSF82199">
    <property type="entry name" value="SET domain"/>
    <property type="match status" value="1"/>
</dbReference>
<dbReference type="KEGG" id="psoj:PHYSODRAFT_529417"/>
<sequence length="157" mass="17411">MVCDDTNCSTGNCCGNRLLQHYQLDLVSTRVGLGVVCGSAIAKDAFIVEYVGEVLLGPAALTRSNRRFQVEMKAKASWNGPTAVYIDAAECGNESRFINHSCRPNCELSELEWTNTSRLAIFAKTDIPPLRELTFRYSEGNQSQFMCQCQICSAIRE</sequence>
<dbReference type="InterPro" id="IPR001214">
    <property type="entry name" value="SET_dom"/>
</dbReference>
<evidence type="ECO:0000313" key="3">
    <source>
        <dbReference type="Proteomes" id="UP000002640"/>
    </source>
</evidence>
<dbReference type="PROSITE" id="PS50280">
    <property type="entry name" value="SET"/>
    <property type="match status" value="1"/>
</dbReference>
<dbReference type="PANTHER" id="PTHR45660:SF46">
    <property type="entry name" value="HISTONE-LYSINE N-METHYLTRANSFERASE, H3 LYSINE-9 SPECIFIC SUVH6"/>
    <property type="match status" value="1"/>
</dbReference>
<evidence type="ECO:0000259" key="1">
    <source>
        <dbReference type="PROSITE" id="PS50280"/>
    </source>
</evidence>
<dbReference type="AlphaFoldDB" id="G5AAX8"/>
<dbReference type="SMART" id="SM00317">
    <property type="entry name" value="SET"/>
    <property type="match status" value="1"/>
</dbReference>
<keyword evidence="3" id="KW-1185">Reference proteome</keyword>
<accession>G5AAX8</accession>
<organism evidence="2 3">
    <name type="scientific">Phytophthora sojae (strain P6497)</name>
    <name type="common">Soybean stem and root rot agent</name>
    <name type="synonym">Phytophthora megasperma f. sp. glycines</name>
    <dbReference type="NCBI Taxonomy" id="1094619"/>
    <lineage>
        <taxon>Eukaryota</taxon>
        <taxon>Sar</taxon>
        <taxon>Stramenopiles</taxon>
        <taxon>Oomycota</taxon>
        <taxon>Peronosporomycetes</taxon>
        <taxon>Peronosporales</taxon>
        <taxon>Peronosporaceae</taxon>
        <taxon>Phytophthora</taxon>
    </lineage>
</organism>
<dbReference type="InterPro" id="IPR046341">
    <property type="entry name" value="SET_dom_sf"/>
</dbReference>